<protein>
    <submittedName>
        <fullName evidence="2">Uncharacterized protein</fullName>
    </submittedName>
</protein>
<evidence type="ECO:0000256" key="1">
    <source>
        <dbReference type="SAM" id="MobiDB-lite"/>
    </source>
</evidence>
<proteinExistence type="predicted"/>
<comment type="caution">
    <text evidence="2">The sequence shown here is derived from an EMBL/GenBank/DDBJ whole genome shotgun (WGS) entry which is preliminary data.</text>
</comment>
<dbReference type="AlphaFoldDB" id="A0AAD5SXE6"/>
<sequence length="539" mass="60303">MSISKIATMPNAMNTTKTIYQMWRSSKKTKLGVRQFPLCIECRERYFILAPQYQDSHERPLSLSEDGVISEQSFAESEATMTDSITYTHNVEKCACCVNMTTQVAEIHDHADDEYDVNNSTGIYSETHDEKLDEYSKNFVIANCADESKNLSGANDVLESIQSFAIIRENINFEDAAVDNHQFPKIWSNETEDDLELKQSLFSVVSTISEPALNVLNESESDPLSCSDATEPLQPVSVPESLVHRLSSLKISTAEDEIARTEIPKEERETRNSVYLFDDKVCEVLSESSDLNTLPTILEYELPAVNLLFESTGNVIETESLPELTITNNTLEIISNTVATPKVEHKTADISELSVSESQIGPNWSISSISSAPPKSVSFESDSKSEAIQRSTYGNTPRNSPVLSAAVNKANNETLEKLFDSPIWQDDVTKEVERRMHQEEVYISASSGGHETPTAIADIRHSNEFFAPSSANAPFSLHKKYIRTKATFSGRAWSRHPKSILSGLSVPQSWAEQTNKIRRKSEAAKIHIAEWWNRISQKN</sequence>
<feature type="compositionally biased region" description="Polar residues" evidence="1">
    <location>
        <begin position="388"/>
        <end position="401"/>
    </location>
</feature>
<dbReference type="EMBL" id="JADGJH010001704">
    <property type="protein sequence ID" value="KAJ3110677.1"/>
    <property type="molecule type" value="Genomic_DNA"/>
</dbReference>
<evidence type="ECO:0000313" key="3">
    <source>
        <dbReference type="Proteomes" id="UP001211907"/>
    </source>
</evidence>
<feature type="region of interest" description="Disordered" evidence="1">
    <location>
        <begin position="364"/>
        <end position="401"/>
    </location>
</feature>
<keyword evidence="3" id="KW-1185">Reference proteome</keyword>
<reference evidence="2" key="1">
    <citation type="submission" date="2020-05" db="EMBL/GenBank/DDBJ databases">
        <title>Phylogenomic resolution of chytrid fungi.</title>
        <authorList>
            <person name="Stajich J.E."/>
            <person name="Amses K."/>
            <person name="Simmons R."/>
            <person name="Seto K."/>
            <person name="Myers J."/>
            <person name="Bonds A."/>
            <person name="Quandt C.A."/>
            <person name="Barry K."/>
            <person name="Liu P."/>
            <person name="Grigoriev I."/>
            <person name="Longcore J.E."/>
            <person name="James T.Y."/>
        </authorList>
    </citation>
    <scope>NUCLEOTIDE SEQUENCE</scope>
    <source>
        <strain evidence="2">JEL0513</strain>
    </source>
</reference>
<evidence type="ECO:0000313" key="2">
    <source>
        <dbReference type="EMBL" id="KAJ3110677.1"/>
    </source>
</evidence>
<organism evidence="2 3">
    <name type="scientific">Physocladia obscura</name>
    <dbReference type="NCBI Taxonomy" id="109957"/>
    <lineage>
        <taxon>Eukaryota</taxon>
        <taxon>Fungi</taxon>
        <taxon>Fungi incertae sedis</taxon>
        <taxon>Chytridiomycota</taxon>
        <taxon>Chytridiomycota incertae sedis</taxon>
        <taxon>Chytridiomycetes</taxon>
        <taxon>Chytridiales</taxon>
        <taxon>Chytriomycetaceae</taxon>
        <taxon>Physocladia</taxon>
    </lineage>
</organism>
<name>A0AAD5SXE6_9FUNG</name>
<dbReference type="Proteomes" id="UP001211907">
    <property type="component" value="Unassembled WGS sequence"/>
</dbReference>
<feature type="compositionally biased region" description="Low complexity" evidence="1">
    <location>
        <begin position="364"/>
        <end position="378"/>
    </location>
</feature>
<gene>
    <name evidence="2" type="ORF">HK100_002955</name>
</gene>
<accession>A0AAD5SXE6</accession>